<reference evidence="2" key="1">
    <citation type="journal article" date="2020" name="Genome Biol.">
        <title>Gamete binning: chromosome-level and haplotype-resolved genome assembly enabled by high-throughput single-cell sequencing of gamete genomes.</title>
        <authorList>
            <person name="Campoy J.A."/>
            <person name="Sun H."/>
            <person name="Goel M."/>
            <person name="Jiao W.-B."/>
            <person name="Folz-Donahue K."/>
            <person name="Wang N."/>
            <person name="Rubio M."/>
            <person name="Liu C."/>
            <person name="Kukat C."/>
            <person name="Ruiz D."/>
            <person name="Huettel B."/>
            <person name="Schneeberger K."/>
        </authorList>
    </citation>
    <scope>NUCLEOTIDE SEQUENCE [LARGE SCALE GENOMIC DNA]</scope>
    <source>
        <strain evidence="2">cv. Rojo Pasion</strain>
    </source>
</reference>
<dbReference type="AlphaFoldDB" id="A0A6J5WH34"/>
<evidence type="ECO:0000313" key="2">
    <source>
        <dbReference type="Proteomes" id="UP000507245"/>
    </source>
</evidence>
<keyword evidence="2" id="KW-1185">Reference proteome</keyword>
<dbReference type="OrthoDB" id="10521444at2759"/>
<organism evidence="1 2">
    <name type="scientific">Prunus armeniaca</name>
    <name type="common">Apricot</name>
    <name type="synonym">Armeniaca vulgaris</name>
    <dbReference type="NCBI Taxonomy" id="36596"/>
    <lineage>
        <taxon>Eukaryota</taxon>
        <taxon>Viridiplantae</taxon>
        <taxon>Streptophyta</taxon>
        <taxon>Embryophyta</taxon>
        <taxon>Tracheophyta</taxon>
        <taxon>Spermatophyta</taxon>
        <taxon>Magnoliopsida</taxon>
        <taxon>eudicotyledons</taxon>
        <taxon>Gunneridae</taxon>
        <taxon>Pentapetalae</taxon>
        <taxon>rosids</taxon>
        <taxon>fabids</taxon>
        <taxon>Rosales</taxon>
        <taxon>Rosaceae</taxon>
        <taxon>Amygdaloideae</taxon>
        <taxon>Amygdaleae</taxon>
        <taxon>Prunus</taxon>
    </lineage>
</organism>
<dbReference type="EMBL" id="CAEKKB010000002">
    <property type="protein sequence ID" value="CAB4299633.1"/>
    <property type="molecule type" value="Genomic_DNA"/>
</dbReference>
<gene>
    <name evidence="1" type="ORF">ORAREDHAP_LOCUS14225</name>
</gene>
<sequence>MSSVVQSFGEAFGTFEDGVTPMEEKHETTFLLAVGVSKKRRFMGKEADEQTIPKPKSHAEQQFCDVPVTTCFDFGSSSLKGLHFGGSVSSDPIENEGGCS</sequence>
<accession>A0A6J5WH34</accession>
<dbReference type="Proteomes" id="UP000507245">
    <property type="component" value="Unassembled WGS sequence"/>
</dbReference>
<proteinExistence type="predicted"/>
<protein>
    <submittedName>
        <fullName evidence="1">Uncharacterized protein</fullName>
    </submittedName>
</protein>
<name>A0A6J5WH34_PRUAR</name>
<evidence type="ECO:0000313" key="1">
    <source>
        <dbReference type="EMBL" id="CAB4299633.1"/>
    </source>
</evidence>